<dbReference type="Pfam" id="PF13458">
    <property type="entry name" value="Peripla_BP_6"/>
    <property type="match status" value="1"/>
</dbReference>
<protein>
    <submittedName>
        <fullName evidence="5">ABC transporter substrate-binding protein</fullName>
    </submittedName>
</protein>
<dbReference type="InterPro" id="IPR028082">
    <property type="entry name" value="Peripla_BP_I"/>
</dbReference>
<evidence type="ECO:0000256" key="2">
    <source>
        <dbReference type="ARBA" id="ARBA00022729"/>
    </source>
</evidence>
<feature type="domain" description="Leucine-binding protein" evidence="4">
    <location>
        <begin position="28"/>
        <end position="357"/>
    </location>
</feature>
<dbReference type="SUPFAM" id="SSF53822">
    <property type="entry name" value="Periplasmic binding protein-like I"/>
    <property type="match status" value="1"/>
</dbReference>
<feature type="chain" id="PRO_5046354807" evidence="3">
    <location>
        <begin position="26"/>
        <end position="375"/>
    </location>
</feature>
<comment type="caution">
    <text evidence="5">The sequence shown here is derived from an EMBL/GenBank/DDBJ whole genome shotgun (WGS) entry which is preliminary data.</text>
</comment>
<proteinExistence type="inferred from homology"/>
<dbReference type="RefSeq" id="WP_323578536.1">
    <property type="nucleotide sequence ID" value="NZ_JAYGJQ010000003.1"/>
</dbReference>
<name>A0ABU5VYT3_9BACT</name>
<organism evidence="5 6">
    <name type="scientific">Bacteriovorax antarcticus</name>
    <dbReference type="NCBI Taxonomy" id="3088717"/>
    <lineage>
        <taxon>Bacteria</taxon>
        <taxon>Pseudomonadati</taxon>
        <taxon>Bdellovibrionota</taxon>
        <taxon>Bacteriovoracia</taxon>
        <taxon>Bacteriovoracales</taxon>
        <taxon>Bacteriovoracaceae</taxon>
        <taxon>Bacteriovorax</taxon>
    </lineage>
</organism>
<comment type="similarity">
    <text evidence="1">Belongs to the leucine-binding protein family.</text>
</comment>
<dbReference type="Proteomes" id="UP001302274">
    <property type="component" value="Unassembled WGS sequence"/>
</dbReference>
<dbReference type="CDD" id="cd06347">
    <property type="entry name" value="PBP1_ABC_LivK_ligand_binding-like"/>
    <property type="match status" value="1"/>
</dbReference>
<keyword evidence="6" id="KW-1185">Reference proteome</keyword>
<feature type="signal peptide" evidence="3">
    <location>
        <begin position="1"/>
        <end position="25"/>
    </location>
</feature>
<keyword evidence="2 3" id="KW-0732">Signal</keyword>
<dbReference type="PANTHER" id="PTHR30483:SF6">
    <property type="entry name" value="PERIPLASMIC BINDING PROTEIN OF ABC TRANSPORTER FOR NATURAL AMINO ACIDS"/>
    <property type="match status" value="1"/>
</dbReference>
<accession>A0ABU5VYT3</accession>
<gene>
    <name evidence="5" type="ORF">SHI21_18435</name>
</gene>
<evidence type="ECO:0000313" key="5">
    <source>
        <dbReference type="EMBL" id="MEA9358219.1"/>
    </source>
</evidence>
<dbReference type="EMBL" id="JAYGJQ010000003">
    <property type="protein sequence ID" value="MEA9358219.1"/>
    <property type="molecule type" value="Genomic_DNA"/>
</dbReference>
<dbReference type="InterPro" id="IPR028081">
    <property type="entry name" value="Leu-bd"/>
</dbReference>
<evidence type="ECO:0000259" key="4">
    <source>
        <dbReference type="Pfam" id="PF13458"/>
    </source>
</evidence>
<dbReference type="Gene3D" id="3.40.50.2300">
    <property type="match status" value="2"/>
</dbReference>
<dbReference type="PANTHER" id="PTHR30483">
    <property type="entry name" value="LEUCINE-SPECIFIC-BINDING PROTEIN"/>
    <property type="match status" value="1"/>
</dbReference>
<evidence type="ECO:0000256" key="3">
    <source>
        <dbReference type="SAM" id="SignalP"/>
    </source>
</evidence>
<evidence type="ECO:0000256" key="1">
    <source>
        <dbReference type="ARBA" id="ARBA00010062"/>
    </source>
</evidence>
<sequence>MKMTSMPHKMLATITALLMVGTAMAADLKIGVVSPMTGATATFGQENVNGIKLAYEKLKKGTGKKFDLIIEDDKSEAIESTNATRKLLSVDKVSVMIGAPTSSLALASAPIVQEAKIPFITPTATNAKVTMVGDYITRACFTDDFQGVVMAKFAIQTLKKTKGLILIENTSDYSKGLAKAFGDEFTKLGGKLVNTEELTYAAKDTDFQSLLRKVKRANPDFVFVPGYYVEAGLIIKQARALGINVPFLGGDGWDSPKLFEIAGESVKGAYISNHFAPDDKSPVVQNFVKDYEKAYGARPGSFAALGYDSLGIVADAIKRAKSTKPSDIRDALVATKGYQGITGTITFDKNRNPTKSAVVLEATPSGYVFHSRVNP</sequence>
<dbReference type="InterPro" id="IPR051010">
    <property type="entry name" value="BCAA_transport"/>
</dbReference>
<evidence type="ECO:0000313" key="6">
    <source>
        <dbReference type="Proteomes" id="UP001302274"/>
    </source>
</evidence>
<reference evidence="5 6" key="1">
    <citation type="submission" date="2023-11" db="EMBL/GenBank/DDBJ databases">
        <title>A Novel Polar Bacteriovorax (B. antarcticus) Isolated from the Biocrust in Antarctica.</title>
        <authorList>
            <person name="Mun W."/>
            <person name="Choi S.Y."/>
            <person name="Mitchell R.J."/>
        </authorList>
    </citation>
    <scope>NUCLEOTIDE SEQUENCE [LARGE SCALE GENOMIC DNA]</scope>
    <source>
        <strain evidence="5 6">PP10</strain>
    </source>
</reference>